<evidence type="ECO:0000256" key="2">
    <source>
        <dbReference type="ARBA" id="ARBA00023043"/>
    </source>
</evidence>
<keyword evidence="1" id="KW-0677">Repeat</keyword>
<keyword evidence="2 3" id="KW-0040">ANK repeat</keyword>
<feature type="repeat" description="ANK" evidence="3">
    <location>
        <begin position="152"/>
        <end position="184"/>
    </location>
</feature>
<gene>
    <name evidence="4" type="ORF">DES45_12037</name>
</gene>
<dbReference type="AlphaFoldDB" id="A0A370H413"/>
<dbReference type="InterPro" id="IPR002110">
    <property type="entry name" value="Ankyrin_rpt"/>
</dbReference>
<dbReference type="PROSITE" id="PS50297">
    <property type="entry name" value="ANK_REP_REGION"/>
    <property type="match status" value="1"/>
</dbReference>
<evidence type="ECO:0000313" key="5">
    <source>
        <dbReference type="Proteomes" id="UP000254925"/>
    </source>
</evidence>
<dbReference type="Gene3D" id="1.25.40.20">
    <property type="entry name" value="Ankyrin repeat-containing domain"/>
    <property type="match status" value="2"/>
</dbReference>
<dbReference type="PANTHER" id="PTHR24171">
    <property type="entry name" value="ANKYRIN REPEAT DOMAIN-CONTAINING PROTEIN 39-RELATED"/>
    <property type="match status" value="1"/>
</dbReference>
<evidence type="ECO:0000256" key="3">
    <source>
        <dbReference type="PROSITE-ProRule" id="PRU00023"/>
    </source>
</evidence>
<evidence type="ECO:0000313" key="4">
    <source>
        <dbReference type="EMBL" id="RDI50518.1"/>
    </source>
</evidence>
<dbReference type="Pfam" id="PF12796">
    <property type="entry name" value="Ank_2"/>
    <property type="match status" value="1"/>
</dbReference>
<dbReference type="Proteomes" id="UP000254925">
    <property type="component" value="Unassembled WGS sequence"/>
</dbReference>
<dbReference type="EMBL" id="QQBB01000020">
    <property type="protein sequence ID" value="RDI50518.1"/>
    <property type="molecule type" value="Genomic_DNA"/>
</dbReference>
<evidence type="ECO:0000256" key="1">
    <source>
        <dbReference type="ARBA" id="ARBA00022737"/>
    </source>
</evidence>
<sequence length="249" mass="25916">MIANTVAGMIAGHHFTGRRTLANPLVLVGLLAILFLSEGAIAQTPPTPTELSTYRGLHAAAAQGSVDDMRRLGKAGVDPNSRDQNGRTPLHVAVFQGHGAAARELIAIGANPALLDNQRYDAVTIAAVQDDVQTLKALLAAGASAKLVTSVYDGTALIAAAHLGHDGIVRELIRAGAPLDHVNNLGWTALIEAVILGDGGPRHVETVRALLEAGADARIPDRNGATPLQLAQAHRYGSMVSLLQEASNR</sequence>
<organism evidence="4 5">
    <name type="scientific">Microvirga subterranea</name>
    <dbReference type="NCBI Taxonomy" id="186651"/>
    <lineage>
        <taxon>Bacteria</taxon>
        <taxon>Pseudomonadati</taxon>
        <taxon>Pseudomonadota</taxon>
        <taxon>Alphaproteobacteria</taxon>
        <taxon>Hyphomicrobiales</taxon>
        <taxon>Methylobacteriaceae</taxon>
        <taxon>Microvirga</taxon>
    </lineage>
</organism>
<feature type="repeat" description="ANK" evidence="3">
    <location>
        <begin position="85"/>
        <end position="117"/>
    </location>
</feature>
<dbReference type="RefSeq" id="WP_245571872.1">
    <property type="nucleotide sequence ID" value="NZ_QQBB01000020.1"/>
</dbReference>
<dbReference type="PRINTS" id="PR01415">
    <property type="entry name" value="ANKYRIN"/>
</dbReference>
<dbReference type="PROSITE" id="PS50088">
    <property type="entry name" value="ANK_REPEAT"/>
    <property type="match status" value="2"/>
</dbReference>
<dbReference type="SUPFAM" id="SSF48403">
    <property type="entry name" value="Ankyrin repeat"/>
    <property type="match status" value="1"/>
</dbReference>
<name>A0A370H413_9HYPH</name>
<comment type="caution">
    <text evidence="4">The sequence shown here is derived from an EMBL/GenBank/DDBJ whole genome shotgun (WGS) entry which is preliminary data.</text>
</comment>
<accession>A0A370H413</accession>
<dbReference type="InterPro" id="IPR036770">
    <property type="entry name" value="Ankyrin_rpt-contain_sf"/>
</dbReference>
<protein>
    <submittedName>
        <fullName evidence="4">Uncharacterized protein</fullName>
    </submittedName>
</protein>
<dbReference type="SMART" id="SM00248">
    <property type="entry name" value="ANK"/>
    <property type="match status" value="4"/>
</dbReference>
<keyword evidence="5" id="KW-1185">Reference proteome</keyword>
<reference evidence="4 5" key="1">
    <citation type="submission" date="2018-07" db="EMBL/GenBank/DDBJ databases">
        <title>Genomic Encyclopedia of Type Strains, Phase IV (KMG-IV): sequencing the most valuable type-strain genomes for metagenomic binning, comparative biology and taxonomic classification.</title>
        <authorList>
            <person name="Goeker M."/>
        </authorList>
    </citation>
    <scope>NUCLEOTIDE SEQUENCE [LARGE SCALE GENOMIC DNA]</scope>
    <source>
        <strain evidence="4 5">DSM 14364</strain>
    </source>
</reference>
<proteinExistence type="predicted"/>
<dbReference type="Pfam" id="PF13637">
    <property type="entry name" value="Ank_4"/>
    <property type="match status" value="1"/>
</dbReference>